<reference evidence="1 2" key="1">
    <citation type="submission" date="2020-08" db="EMBL/GenBank/DDBJ databases">
        <title>Genomic Encyclopedia of Type Strains, Phase IV (KMG-IV): sequencing the most valuable type-strain genomes for metagenomic binning, comparative biology and taxonomic classification.</title>
        <authorList>
            <person name="Goeker M."/>
        </authorList>
    </citation>
    <scope>NUCLEOTIDE SEQUENCE [LARGE SCALE GENOMIC DNA]</scope>
    <source>
        <strain evidence="1 2">DSM 103526</strain>
    </source>
</reference>
<dbReference type="EMBL" id="JACHEN010000042">
    <property type="protein sequence ID" value="MBB6218568.1"/>
    <property type="molecule type" value="Genomic_DNA"/>
</dbReference>
<dbReference type="AlphaFoldDB" id="A0A841L1S1"/>
<evidence type="ECO:0000313" key="2">
    <source>
        <dbReference type="Proteomes" id="UP000579281"/>
    </source>
</evidence>
<keyword evidence="2" id="KW-1185">Reference proteome</keyword>
<name>A0A841L1S1_9FIRM</name>
<gene>
    <name evidence="1" type="ORF">HNQ80_004742</name>
</gene>
<protein>
    <submittedName>
        <fullName evidence="1">Uncharacterized protein</fullName>
    </submittedName>
</protein>
<dbReference type="InterPro" id="IPR045751">
    <property type="entry name" value="DUF6179"/>
</dbReference>
<accession>A0A841L1S1</accession>
<organism evidence="1 2">
    <name type="scientific">Anaerosolibacter carboniphilus</name>
    <dbReference type="NCBI Taxonomy" id="1417629"/>
    <lineage>
        <taxon>Bacteria</taxon>
        <taxon>Bacillati</taxon>
        <taxon>Bacillota</taxon>
        <taxon>Clostridia</taxon>
        <taxon>Peptostreptococcales</taxon>
        <taxon>Thermotaleaceae</taxon>
        <taxon>Anaerosolibacter</taxon>
    </lineage>
</organism>
<dbReference type="RefSeq" id="WP_184313157.1">
    <property type="nucleotide sequence ID" value="NZ_JACHEN010000042.1"/>
</dbReference>
<evidence type="ECO:0000313" key="1">
    <source>
        <dbReference type="EMBL" id="MBB6218568.1"/>
    </source>
</evidence>
<proteinExistence type="predicted"/>
<comment type="caution">
    <text evidence="1">The sequence shown here is derived from an EMBL/GenBank/DDBJ whole genome shotgun (WGS) entry which is preliminary data.</text>
</comment>
<sequence length="465" mass="53990">MGSIIGIDKEKLDQNQYLVSLMNEGSRKGLLSLDLVKDIPFGLMEVLKEVMRMYTKGESSTLKVDTAEGLMKSIVYSIDLLLMNYPAPEDAIRHLQSCNVKALYQEALSYANDYIKSTKKLYQSIEVKRVLVPNVVYNETFTEAIPNFLLDYDVIFSAHNTSSDMDYPLACDDISAKGITYIRRYLELFELENDFCRSFNPKNIAKLLQAYGKSNGLNYEQAPINLFEIVLNNVVFLTFLDKSYDNLLISTIEFELIEEKLNGLNKIEIKHLIFSILDKLIHRLEIMNPNLIDLIYRYSEAMIERLNNALAHGHLANMMVLEVVARHKERTILELGYKMNNRAFRFVYKKITDCSTIEGKMILLKKYINSLDDFVDLLKADCFYNKEYDYVFNSLGNLELSTLIIHGFKEHMLKGEDKLSTLLSKTISYRYDWEKALIDWLKKLDKNRMQDIELLVYQNLVNEII</sequence>
<dbReference type="Pfam" id="PF19677">
    <property type="entry name" value="DUF6179"/>
    <property type="match status" value="1"/>
</dbReference>
<dbReference type="Proteomes" id="UP000579281">
    <property type="component" value="Unassembled WGS sequence"/>
</dbReference>